<dbReference type="InterPro" id="IPR036259">
    <property type="entry name" value="MFS_trans_sf"/>
</dbReference>
<keyword evidence="4 7" id="KW-0812">Transmembrane</keyword>
<dbReference type="Pfam" id="PF07690">
    <property type="entry name" value="MFS_1"/>
    <property type="match status" value="1"/>
</dbReference>
<feature type="transmembrane region" description="Helical" evidence="7">
    <location>
        <begin position="145"/>
        <end position="168"/>
    </location>
</feature>
<dbReference type="CDD" id="cd06173">
    <property type="entry name" value="MFS_MefA_like"/>
    <property type="match status" value="1"/>
</dbReference>
<sequence length="432" mass="47517">MDEAAKYKKATYHLWTFTASKMIAMLGSHVLSFGISLYILAMTGSATSFATNMICSILPRALVAPLAGYVADNYSKKRTILLAQAGTILTMASLLLYTETIGMSVNAIYVTTVFYTLCSAFSSVTFTSAIATLVNPERLQRAMSFNQMSVSVAAVGGPVIGGMMYGFFSMEVFLIVHMVAYAIAFCLEATMNFNLYSTRGDTAKTEKIWQGLVGGFSYIKQHKVIKVVMWLSLWINLFFSAIVVGGTYIIIELLKVESTHFGFIEAAGAGGMLVASIYFASRAEIKVPLRFSKISLLLLSNSLSFAVIPLVTNLSYSMIVIFYIGLYFIFAIFEMGVNMPLGVFMQKLISEEYRGRVFGLMETMAMSMMPIGMLVYGVLYDSLPATGILLVTSIIIVIMTLVLLRTSVLKEAHPTFYDDKALAKNNKLIPNR</sequence>
<evidence type="ECO:0000313" key="8">
    <source>
        <dbReference type="EMBL" id="POZ56866.1"/>
    </source>
</evidence>
<evidence type="ECO:0000256" key="6">
    <source>
        <dbReference type="ARBA" id="ARBA00023136"/>
    </source>
</evidence>
<name>A0A2S5D1B5_LYSSH</name>
<dbReference type="RefSeq" id="WP_103976911.1">
    <property type="nucleotide sequence ID" value="NZ_PGLV01000001.1"/>
</dbReference>
<evidence type="ECO:0000256" key="1">
    <source>
        <dbReference type="ARBA" id="ARBA00004651"/>
    </source>
</evidence>
<evidence type="ECO:0000256" key="3">
    <source>
        <dbReference type="ARBA" id="ARBA00022475"/>
    </source>
</evidence>
<dbReference type="Gene3D" id="1.20.1250.20">
    <property type="entry name" value="MFS general substrate transporter like domains"/>
    <property type="match status" value="1"/>
</dbReference>
<evidence type="ECO:0008006" key="10">
    <source>
        <dbReference type="Google" id="ProtNLM"/>
    </source>
</evidence>
<dbReference type="GO" id="GO:0005886">
    <property type="term" value="C:plasma membrane"/>
    <property type="evidence" value="ECO:0007669"/>
    <property type="project" value="UniProtKB-SubCell"/>
</dbReference>
<evidence type="ECO:0000256" key="2">
    <source>
        <dbReference type="ARBA" id="ARBA00022448"/>
    </source>
</evidence>
<dbReference type="AlphaFoldDB" id="A0A2S5D1B5"/>
<evidence type="ECO:0000256" key="7">
    <source>
        <dbReference type="SAM" id="Phobius"/>
    </source>
</evidence>
<reference evidence="8 9" key="1">
    <citation type="submission" date="2017-11" db="EMBL/GenBank/DDBJ databases">
        <title>Genome sequence of Lysinibacillus sphaericus, a lignin-degrading bacteria isolated from municipal solid waste soil.</title>
        <authorList>
            <person name="Persinoti G.F."/>
            <person name="Paixao D.A."/>
            <person name="Bugg T.D."/>
            <person name="Squina F.M."/>
        </authorList>
    </citation>
    <scope>NUCLEOTIDE SEQUENCE [LARGE SCALE GENOMIC DNA]</scope>
    <source>
        <strain evidence="8 9">A1</strain>
    </source>
</reference>
<dbReference type="EMBL" id="PGLV01000001">
    <property type="protein sequence ID" value="POZ56866.1"/>
    <property type="molecule type" value="Genomic_DNA"/>
</dbReference>
<dbReference type="InterPro" id="IPR011701">
    <property type="entry name" value="MFS"/>
</dbReference>
<gene>
    <name evidence="8" type="ORF">LYSIN_01649</name>
</gene>
<keyword evidence="3" id="KW-1003">Cell membrane</keyword>
<feature type="transmembrane region" description="Helical" evidence="7">
    <location>
        <begin position="263"/>
        <end position="281"/>
    </location>
</feature>
<feature type="transmembrane region" description="Helical" evidence="7">
    <location>
        <begin position="109"/>
        <end position="133"/>
    </location>
</feature>
<dbReference type="PANTHER" id="PTHR43266:SF9">
    <property type="entry name" value="PERMEASE, MAJOR FACILITATOR SUPERFAMILY-RELATED"/>
    <property type="match status" value="1"/>
</dbReference>
<feature type="transmembrane region" description="Helical" evidence="7">
    <location>
        <begin position="79"/>
        <end position="97"/>
    </location>
</feature>
<dbReference type="GO" id="GO:0022857">
    <property type="term" value="F:transmembrane transporter activity"/>
    <property type="evidence" value="ECO:0007669"/>
    <property type="project" value="InterPro"/>
</dbReference>
<comment type="caution">
    <text evidence="8">The sequence shown here is derived from an EMBL/GenBank/DDBJ whole genome shotgun (WGS) entry which is preliminary data.</text>
</comment>
<evidence type="ECO:0000256" key="5">
    <source>
        <dbReference type="ARBA" id="ARBA00022989"/>
    </source>
</evidence>
<dbReference type="PANTHER" id="PTHR43266">
    <property type="entry name" value="MACROLIDE-EFFLUX PROTEIN"/>
    <property type="match status" value="1"/>
</dbReference>
<proteinExistence type="predicted"/>
<dbReference type="Proteomes" id="UP000237319">
    <property type="component" value="Unassembled WGS sequence"/>
</dbReference>
<feature type="transmembrane region" description="Helical" evidence="7">
    <location>
        <begin position="385"/>
        <end position="404"/>
    </location>
</feature>
<protein>
    <recommendedName>
        <fullName evidence="10">MFS transporter</fullName>
    </recommendedName>
</protein>
<keyword evidence="5 7" id="KW-1133">Transmembrane helix</keyword>
<feature type="transmembrane region" description="Helical" evidence="7">
    <location>
        <begin position="293"/>
        <end position="312"/>
    </location>
</feature>
<feature type="transmembrane region" description="Helical" evidence="7">
    <location>
        <begin position="357"/>
        <end position="379"/>
    </location>
</feature>
<comment type="subcellular location">
    <subcellularLocation>
        <location evidence="1">Cell membrane</location>
        <topology evidence="1">Multi-pass membrane protein</topology>
    </subcellularLocation>
</comment>
<feature type="transmembrane region" description="Helical" evidence="7">
    <location>
        <begin position="174"/>
        <end position="195"/>
    </location>
</feature>
<evidence type="ECO:0000256" key="4">
    <source>
        <dbReference type="ARBA" id="ARBA00022692"/>
    </source>
</evidence>
<keyword evidence="2" id="KW-0813">Transport</keyword>
<keyword evidence="9" id="KW-1185">Reference proteome</keyword>
<feature type="transmembrane region" description="Helical" evidence="7">
    <location>
        <begin position="227"/>
        <end position="251"/>
    </location>
</feature>
<accession>A0A2S5D1B5</accession>
<organism evidence="8 9">
    <name type="scientific">Lysinibacillus sphaericus</name>
    <name type="common">Bacillus sphaericus</name>
    <dbReference type="NCBI Taxonomy" id="1421"/>
    <lineage>
        <taxon>Bacteria</taxon>
        <taxon>Bacillati</taxon>
        <taxon>Bacillota</taxon>
        <taxon>Bacilli</taxon>
        <taxon>Bacillales</taxon>
        <taxon>Bacillaceae</taxon>
        <taxon>Lysinibacillus</taxon>
    </lineage>
</organism>
<dbReference type="SUPFAM" id="SSF103473">
    <property type="entry name" value="MFS general substrate transporter"/>
    <property type="match status" value="1"/>
</dbReference>
<keyword evidence="6 7" id="KW-0472">Membrane</keyword>
<feature type="transmembrane region" description="Helical" evidence="7">
    <location>
        <begin position="318"/>
        <end position="337"/>
    </location>
</feature>
<evidence type="ECO:0000313" key="9">
    <source>
        <dbReference type="Proteomes" id="UP000237319"/>
    </source>
</evidence>